<organism evidence="2 3">
    <name type="scientific">Lentihominibacter faecis</name>
    <dbReference type="NCBI Taxonomy" id="2764712"/>
    <lineage>
        <taxon>Bacteria</taxon>
        <taxon>Bacillati</taxon>
        <taxon>Bacillota</taxon>
        <taxon>Clostridia</taxon>
        <taxon>Peptostreptococcales</taxon>
        <taxon>Anaerovoracaceae</taxon>
        <taxon>Lentihominibacter</taxon>
    </lineage>
</organism>
<evidence type="ECO:0000256" key="1">
    <source>
        <dbReference type="SAM" id="Phobius"/>
    </source>
</evidence>
<gene>
    <name evidence="2" type="ORF">H8876_08365</name>
</gene>
<name>A0A923NE12_9FIRM</name>
<reference evidence="2" key="1">
    <citation type="submission" date="2020-08" db="EMBL/GenBank/DDBJ databases">
        <authorList>
            <person name="Liu C."/>
            <person name="Sun Q."/>
        </authorList>
    </citation>
    <scope>NUCLEOTIDE SEQUENCE</scope>
    <source>
        <strain evidence="2">BX16</strain>
    </source>
</reference>
<protein>
    <submittedName>
        <fullName evidence="2">Uncharacterized protein</fullName>
    </submittedName>
</protein>
<dbReference type="AlphaFoldDB" id="A0A923NE12"/>
<feature type="transmembrane region" description="Helical" evidence="1">
    <location>
        <begin position="66"/>
        <end position="85"/>
    </location>
</feature>
<dbReference type="Proteomes" id="UP000644115">
    <property type="component" value="Unassembled WGS sequence"/>
</dbReference>
<evidence type="ECO:0000313" key="2">
    <source>
        <dbReference type="EMBL" id="MBC6000012.1"/>
    </source>
</evidence>
<keyword evidence="1" id="KW-0472">Membrane</keyword>
<keyword evidence="1" id="KW-1133">Transmembrane helix</keyword>
<sequence>MLYKKIRNLIAVLAVMIALLPAFLYSTQHIYYGPAFSFITTIAALLCFITSALIQLFHNKKEGLPLSGPLIFAGGFAFLLLYVIYKFLF</sequence>
<proteinExistence type="predicted"/>
<accession>A0A923NE12</accession>
<dbReference type="EMBL" id="JACRWC010000105">
    <property type="protein sequence ID" value="MBC6000012.1"/>
    <property type="molecule type" value="Genomic_DNA"/>
</dbReference>
<comment type="caution">
    <text evidence="2">The sequence shown here is derived from an EMBL/GenBank/DDBJ whole genome shotgun (WGS) entry which is preliminary data.</text>
</comment>
<keyword evidence="3" id="KW-1185">Reference proteome</keyword>
<dbReference type="RefSeq" id="WP_249287367.1">
    <property type="nucleotide sequence ID" value="NZ_JACRWC010000105.1"/>
</dbReference>
<feature type="transmembrane region" description="Helical" evidence="1">
    <location>
        <begin position="34"/>
        <end position="54"/>
    </location>
</feature>
<evidence type="ECO:0000313" key="3">
    <source>
        <dbReference type="Proteomes" id="UP000644115"/>
    </source>
</evidence>
<keyword evidence="1" id="KW-0812">Transmembrane</keyword>